<sequence length="596" mass="65781">MASANLAYYNIMSIKIKFLVFVSFVLFGICVLKFGSLVLALDCSDPNAKLSGTDAGICYDQIESLKNQYTSAQTTNKKNLAQLRSQLDNLNKRVKAMVIQLDNFAKDIVKREIDLAFTKEIFEGKAKDHYTFLRLYDPITPFIFSDSASQAFQEISFRQKAADEDRKTMEKYGLDLAKLKTDKEALEKNKASLAVVQKQVSEQTVFLAGEVAKVESYLAVLSSRQQSFLAQKLESLGLSRSAYNMKGGCSSDINPFKSPGFSPAVGFFSFGVPNRVGMNQFGAKGRSEAGQDFEEILRAYYNADITRGYNTGITIHISGKNEFGQSFNEDWNIEDYVKHVYEMPTSWTAKDSAALKAQAIAARSYALSYTNNGAKSICPSQSCQVVKRELNDNAWQAAVDATRGIVLTNGGKPITAWFSSTHGGYAYTSGDIGWSNTAWTKRLQDSTGGINGFSDLFNNAYDKSSPTFYCDWGSRSQYNKTAWLKPEEVADIANVILLAKADGSTQKHLAQPDKTNPDGVDTWDSGRVKNELKSRGITPLENASDISISADFGSGKTTTVSVNGRSFDGQDFKTYFNLRAPANIQIVGPLYNVEKR</sequence>
<feature type="coiled-coil region" evidence="1">
    <location>
        <begin position="169"/>
        <end position="196"/>
    </location>
</feature>
<gene>
    <name evidence="3" type="ORF">UT17_C0003G0223</name>
</gene>
<comment type="caution">
    <text evidence="3">The sequence shown here is derived from an EMBL/GenBank/DDBJ whole genome shotgun (WGS) entry which is preliminary data.</text>
</comment>
<dbReference type="EMBL" id="LBVU01000003">
    <property type="protein sequence ID" value="KKQ92200.1"/>
    <property type="molecule type" value="Genomic_DNA"/>
</dbReference>
<evidence type="ECO:0000313" key="4">
    <source>
        <dbReference type="Proteomes" id="UP000034774"/>
    </source>
</evidence>
<name>A0A0G0LW11_9BACT</name>
<feature type="domain" description="Sporulation stage II protein D amidase enhancer LytB N-terminal" evidence="2">
    <location>
        <begin position="330"/>
        <end position="408"/>
    </location>
</feature>
<keyword evidence="1" id="KW-0175">Coiled coil</keyword>
<evidence type="ECO:0000259" key="2">
    <source>
        <dbReference type="Pfam" id="PF08486"/>
    </source>
</evidence>
<reference evidence="3 4" key="1">
    <citation type="journal article" date="2015" name="Nature">
        <title>rRNA introns, odd ribosomes, and small enigmatic genomes across a large radiation of phyla.</title>
        <authorList>
            <person name="Brown C.T."/>
            <person name="Hug L.A."/>
            <person name="Thomas B.C."/>
            <person name="Sharon I."/>
            <person name="Castelle C.J."/>
            <person name="Singh A."/>
            <person name="Wilkins M.J."/>
            <person name="Williams K.H."/>
            <person name="Banfield J.F."/>
        </authorList>
    </citation>
    <scope>NUCLEOTIDE SEQUENCE [LARGE SCALE GENOMIC DNA]</scope>
</reference>
<proteinExistence type="predicted"/>
<organism evidence="3 4">
    <name type="scientific">Candidatus Woesebacteria bacterium GW2011_GWB1_39_10</name>
    <dbReference type="NCBI Taxonomy" id="1618572"/>
    <lineage>
        <taxon>Bacteria</taxon>
        <taxon>Candidatus Woeseibacteriota</taxon>
    </lineage>
</organism>
<dbReference type="Pfam" id="PF08486">
    <property type="entry name" value="SpoIID"/>
    <property type="match status" value="1"/>
</dbReference>
<accession>A0A0G0LW11</accession>
<dbReference type="Gene3D" id="6.10.250.3150">
    <property type="match status" value="1"/>
</dbReference>
<dbReference type="STRING" id="1618572.UT17_C0003G0223"/>
<evidence type="ECO:0000256" key="1">
    <source>
        <dbReference type="SAM" id="Coils"/>
    </source>
</evidence>
<dbReference type="AlphaFoldDB" id="A0A0G0LW11"/>
<evidence type="ECO:0000313" key="3">
    <source>
        <dbReference type="EMBL" id="KKQ92200.1"/>
    </source>
</evidence>
<dbReference type="Proteomes" id="UP000034774">
    <property type="component" value="Unassembled WGS sequence"/>
</dbReference>
<protein>
    <recommendedName>
        <fullName evidence="2">Sporulation stage II protein D amidase enhancer LytB N-terminal domain-containing protein</fullName>
    </recommendedName>
</protein>
<dbReference type="InterPro" id="IPR013693">
    <property type="entry name" value="SpoIID/LytB_N"/>
</dbReference>
<feature type="coiled-coil region" evidence="1">
    <location>
        <begin position="73"/>
        <end position="107"/>
    </location>
</feature>